<dbReference type="SUPFAM" id="SSF56436">
    <property type="entry name" value="C-type lectin-like"/>
    <property type="match status" value="1"/>
</dbReference>
<evidence type="ECO:0000313" key="2">
    <source>
        <dbReference type="Proteomes" id="UP000694568"/>
    </source>
</evidence>
<name>A0A8C9Z780_SANLU</name>
<dbReference type="Ensembl" id="ENSSLUT00000036889.1">
    <property type="protein sequence ID" value="ENSSLUP00000035778.1"/>
    <property type="gene ID" value="ENSSLUG00000015977.1"/>
</dbReference>
<keyword evidence="2" id="KW-1185">Reference proteome</keyword>
<evidence type="ECO:0008006" key="3">
    <source>
        <dbReference type="Google" id="ProtNLM"/>
    </source>
</evidence>
<organism evidence="1 2">
    <name type="scientific">Sander lucioperca</name>
    <name type="common">Pike-perch</name>
    <name type="synonym">Perca lucioperca</name>
    <dbReference type="NCBI Taxonomy" id="283035"/>
    <lineage>
        <taxon>Eukaryota</taxon>
        <taxon>Metazoa</taxon>
        <taxon>Chordata</taxon>
        <taxon>Craniata</taxon>
        <taxon>Vertebrata</taxon>
        <taxon>Euteleostomi</taxon>
        <taxon>Actinopterygii</taxon>
        <taxon>Neopterygii</taxon>
        <taxon>Teleostei</taxon>
        <taxon>Neoteleostei</taxon>
        <taxon>Acanthomorphata</taxon>
        <taxon>Eupercaria</taxon>
        <taxon>Perciformes</taxon>
        <taxon>Percoidei</taxon>
        <taxon>Percidae</taxon>
        <taxon>Luciopercinae</taxon>
        <taxon>Sander</taxon>
    </lineage>
</organism>
<dbReference type="Proteomes" id="UP000694568">
    <property type="component" value="Unplaced"/>
</dbReference>
<dbReference type="Gene3D" id="3.10.100.10">
    <property type="entry name" value="Mannose-Binding Protein A, subunit A"/>
    <property type="match status" value="1"/>
</dbReference>
<protein>
    <recommendedName>
        <fullName evidence="3">C-type lectin domain-containing protein</fullName>
    </recommendedName>
</protein>
<evidence type="ECO:0000313" key="1">
    <source>
        <dbReference type="Ensembl" id="ENSSLUP00000035778.1"/>
    </source>
</evidence>
<dbReference type="InterPro" id="IPR016187">
    <property type="entry name" value="CTDL_fold"/>
</dbReference>
<dbReference type="AlphaFoldDB" id="A0A8C9Z780"/>
<reference evidence="1" key="1">
    <citation type="submission" date="2025-08" db="UniProtKB">
        <authorList>
            <consortium name="Ensembl"/>
        </authorList>
    </citation>
    <scope>IDENTIFICATION</scope>
</reference>
<sequence>MYLSYHGVENCICLKIENENVFKAQIVFFYTVGLDVFKAPLSNKSASLTQLNSYFSLRPEVSLLLSVFSTDNSVLADTVSHHGPYLKDKFTSFAILALLKDRQCKACQQGWELFESSCYLIHPSHGKTWEEAREVCRAQKGTYTDTGLA</sequence>
<proteinExistence type="predicted"/>
<accession>A0A8C9Z780</accession>
<reference evidence="1" key="2">
    <citation type="submission" date="2025-09" db="UniProtKB">
        <authorList>
            <consortium name="Ensembl"/>
        </authorList>
    </citation>
    <scope>IDENTIFICATION</scope>
</reference>
<dbReference type="InterPro" id="IPR016186">
    <property type="entry name" value="C-type_lectin-like/link_sf"/>
</dbReference>